<dbReference type="PANTHER" id="PTHR30469:SF16">
    <property type="entry name" value="HAE1 FAMILY EFFLUX PUMP MFP COMPONENT"/>
    <property type="match status" value="1"/>
</dbReference>
<dbReference type="Gene3D" id="1.10.287.470">
    <property type="entry name" value="Helix hairpin bin"/>
    <property type="match status" value="1"/>
</dbReference>
<feature type="signal peptide" evidence="5">
    <location>
        <begin position="1"/>
        <end position="20"/>
    </location>
</feature>
<dbReference type="RefSeq" id="WP_301416240.1">
    <property type="nucleotide sequence ID" value="NZ_CP098023.1"/>
</dbReference>
<protein>
    <submittedName>
        <fullName evidence="9">Efflux RND transporter periplasmic adaptor subunit</fullName>
    </submittedName>
</protein>
<dbReference type="Pfam" id="PF25954">
    <property type="entry name" value="Beta-barrel_RND_2"/>
    <property type="match status" value="1"/>
</dbReference>
<reference evidence="9 10" key="1">
    <citation type="submission" date="2022-05" db="EMBL/GenBank/DDBJ databases">
        <title>Microbulbifer sp. nov., isolated from sponge.</title>
        <authorList>
            <person name="Gao L."/>
        </authorList>
    </citation>
    <scope>NUCLEOTIDE SEQUENCE [LARGE SCALE GENOMIC DNA]</scope>
    <source>
        <strain evidence="9 10">MI-G</strain>
    </source>
</reference>
<dbReference type="Proteomes" id="UP001321520">
    <property type="component" value="Chromosome"/>
</dbReference>
<gene>
    <name evidence="9" type="ORF">M8T91_01760</name>
</gene>
<dbReference type="Gene3D" id="2.40.50.100">
    <property type="match status" value="1"/>
</dbReference>
<dbReference type="InterPro" id="IPR058627">
    <property type="entry name" value="MdtA-like_C"/>
</dbReference>
<keyword evidence="5" id="KW-0732">Signal</keyword>
<proteinExistence type="inferred from homology"/>
<accession>A0ABY9EDH3</accession>
<feature type="domain" description="Multidrug resistance protein MdtA-like barrel-sandwich hybrid" evidence="6">
    <location>
        <begin position="52"/>
        <end position="172"/>
    </location>
</feature>
<dbReference type="Pfam" id="PF25917">
    <property type="entry name" value="BSH_RND"/>
    <property type="match status" value="1"/>
</dbReference>
<dbReference type="Pfam" id="PF25967">
    <property type="entry name" value="RND-MFP_C"/>
    <property type="match status" value="1"/>
</dbReference>
<evidence type="ECO:0000259" key="8">
    <source>
        <dbReference type="Pfam" id="PF25967"/>
    </source>
</evidence>
<feature type="domain" description="CusB-like beta-barrel" evidence="7">
    <location>
        <begin position="186"/>
        <end position="256"/>
    </location>
</feature>
<feature type="chain" id="PRO_5045937567" evidence="5">
    <location>
        <begin position="21"/>
        <end position="359"/>
    </location>
</feature>
<sequence>MIYRPLILTMIFLTSGQVLSQPSSTPVFVAEVKRVEWVEPIEALGTLQADENVIITSTVTEKVTRINFEDGDRVTTGDLLLEMDASEEQALLSEERSRLSEAELQIRRLNPLIAKGSASESALDEQVLKKQTAQARMEAIQAQIRQRRILAPFDGIIGQRNISVGALVQPGTVVTTIDDDLTMKLDFSVPARFLSLLTPHSEVTGTTAAWPNEVFRGSLSSVNSRIDPVTRSISVRAILPNPDQKLRPGQLMRVRLLPPPRSALVIPEEALMSRGRQEFVRRITTKDKRTVATQVAVTIGARLQGDVEILAGLAEGDQVITHGNIRLRPGAVVEVKAVQADDNQLVDLLAQPRSEELTP</sequence>
<dbReference type="EMBL" id="CP098023">
    <property type="protein sequence ID" value="WKD50182.1"/>
    <property type="molecule type" value="Genomic_DNA"/>
</dbReference>
<evidence type="ECO:0000256" key="2">
    <source>
        <dbReference type="ARBA" id="ARBA00009477"/>
    </source>
</evidence>
<evidence type="ECO:0000256" key="1">
    <source>
        <dbReference type="ARBA" id="ARBA00004196"/>
    </source>
</evidence>
<dbReference type="PANTHER" id="PTHR30469">
    <property type="entry name" value="MULTIDRUG RESISTANCE PROTEIN MDTA"/>
    <property type="match status" value="1"/>
</dbReference>
<evidence type="ECO:0000313" key="9">
    <source>
        <dbReference type="EMBL" id="WKD50182.1"/>
    </source>
</evidence>
<keyword evidence="3" id="KW-0813">Transport</keyword>
<evidence type="ECO:0000256" key="3">
    <source>
        <dbReference type="ARBA" id="ARBA00022448"/>
    </source>
</evidence>
<comment type="similarity">
    <text evidence="2">Belongs to the membrane fusion protein (MFP) (TC 8.A.1) family.</text>
</comment>
<organism evidence="9 10">
    <name type="scientific">Microbulbifer spongiae</name>
    <dbReference type="NCBI Taxonomy" id="2944933"/>
    <lineage>
        <taxon>Bacteria</taxon>
        <taxon>Pseudomonadati</taxon>
        <taxon>Pseudomonadota</taxon>
        <taxon>Gammaproteobacteria</taxon>
        <taxon>Cellvibrionales</taxon>
        <taxon>Microbulbiferaceae</taxon>
        <taxon>Microbulbifer</taxon>
    </lineage>
</organism>
<feature type="domain" description="Multidrug resistance protein MdtA-like C-terminal permuted SH3" evidence="8">
    <location>
        <begin position="263"/>
        <end position="323"/>
    </location>
</feature>
<dbReference type="InterPro" id="IPR058625">
    <property type="entry name" value="MdtA-like_BSH"/>
</dbReference>
<evidence type="ECO:0000256" key="5">
    <source>
        <dbReference type="SAM" id="SignalP"/>
    </source>
</evidence>
<dbReference type="NCBIfam" id="TIGR01730">
    <property type="entry name" value="RND_mfp"/>
    <property type="match status" value="1"/>
</dbReference>
<keyword evidence="4" id="KW-0175">Coiled coil</keyword>
<dbReference type="Gene3D" id="2.40.420.20">
    <property type="match status" value="1"/>
</dbReference>
<dbReference type="SUPFAM" id="SSF111369">
    <property type="entry name" value="HlyD-like secretion proteins"/>
    <property type="match status" value="1"/>
</dbReference>
<dbReference type="Gene3D" id="2.40.30.170">
    <property type="match status" value="1"/>
</dbReference>
<evidence type="ECO:0000313" key="10">
    <source>
        <dbReference type="Proteomes" id="UP001321520"/>
    </source>
</evidence>
<evidence type="ECO:0000259" key="7">
    <source>
        <dbReference type="Pfam" id="PF25954"/>
    </source>
</evidence>
<evidence type="ECO:0000259" key="6">
    <source>
        <dbReference type="Pfam" id="PF25917"/>
    </source>
</evidence>
<dbReference type="InterPro" id="IPR058792">
    <property type="entry name" value="Beta-barrel_RND_2"/>
</dbReference>
<keyword evidence="10" id="KW-1185">Reference proteome</keyword>
<name>A0ABY9EDH3_9GAMM</name>
<dbReference type="InterPro" id="IPR006143">
    <property type="entry name" value="RND_pump_MFP"/>
</dbReference>
<feature type="coiled-coil region" evidence="4">
    <location>
        <begin position="85"/>
        <end position="143"/>
    </location>
</feature>
<evidence type="ECO:0000256" key="4">
    <source>
        <dbReference type="SAM" id="Coils"/>
    </source>
</evidence>
<comment type="subcellular location">
    <subcellularLocation>
        <location evidence="1">Cell envelope</location>
    </subcellularLocation>
</comment>